<dbReference type="Proteomes" id="UP001063166">
    <property type="component" value="Unassembled WGS sequence"/>
</dbReference>
<evidence type="ECO:0000256" key="1">
    <source>
        <dbReference type="SAM" id="Phobius"/>
    </source>
</evidence>
<dbReference type="EMBL" id="BRPK01000006">
    <property type="protein sequence ID" value="GLB38983.1"/>
    <property type="molecule type" value="Genomic_DNA"/>
</dbReference>
<feature type="transmembrane region" description="Helical" evidence="1">
    <location>
        <begin position="85"/>
        <end position="106"/>
    </location>
</feature>
<keyword evidence="1" id="KW-0812">Transmembrane</keyword>
<name>A0A9P3PN79_LYOSH</name>
<sequence>MATSPPTAQHHARDVSRCKARHLHHRSDLENYLEFFGLTILFYDYLITIGDEVEGSNFNPYSQPLPDCTHLLCISCEQLHLTRQIALVINQGIVCLLLSLRVYALYSRSWRIAVFLLLSAALLGAVALAAQLFHRDDLTPGGVQYNCNVPVTKARAIRLAVAWECLFAYDVREYPIPAMVLKYGIIYFGTITLANAANIMTYWFSGPFMKGGLSLFAGSFSTVITSRFMLELYAVNRDTMAPWSGHSEAEAPRPLGPQPPASILASRGRRTLSLSDSIDAMYLMIRRFSSIITIRIPDRFMLKAYPVDATAYGLLQCCNISAHEHPGLPERSALGQRCNPAQSDFD</sequence>
<comment type="caution">
    <text evidence="2">The sequence shown here is derived from an EMBL/GenBank/DDBJ whole genome shotgun (WGS) entry which is preliminary data.</text>
</comment>
<proteinExistence type="predicted"/>
<evidence type="ECO:0000313" key="3">
    <source>
        <dbReference type="Proteomes" id="UP001063166"/>
    </source>
</evidence>
<keyword evidence="1" id="KW-0472">Membrane</keyword>
<evidence type="ECO:0000313" key="2">
    <source>
        <dbReference type="EMBL" id="GLB38983.1"/>
    </source>
</evidence>
<feature type="transmembrane region" description="Helical" evidence="1">
    <location>
        <begin position="112"/>
        <end position="133"/>
    </location>
</feature>
<dbReference type="OrthoDB" id="2686513at2759"/>
<protein>
    <submittedName>
        <fullName evidence="2">Uncharacterized protein</fullName>
    </submittedName>
</protein>
<keyword evidence="1" id="KW-1133">Transmembrane helix</keyword>
<organism evidence="2 3">
    <name type="scientific">Lyophyllum shimeji</name>
    <name type="common">Hon-shimeji</name>
    <name type="synonym">Tricholoma shimeji</name>
    <dbReference type="NCBI Taxonomy" id="47721"/>
    <lineage>
        <taxon>Eukaryota</taxon>
        <taxon>Fungi</taxon>
        <taxon>Dikarya</taxon>
        <taxon>Basidiomycota</taxon>
        <taxon>Agaricomycotina</taxon>
        <taxon>Agaricomycetes</taxon>
        <taxon>Agaricomycetidae</taxon>
        <taxon>Agaricales</taxon>
        <taxon>Tricholomatineae</taxon>
        <taxon>Lyophyllaceae</taxon>
        <taxon>Lyophyllum</taxon>
    </lineage>
</organism>
<reference evidence="2" key="1">
    <citation type="submission" date="2022-07" db="EMBL/GenBank/DDBJ databases">
        <title>The genome of Lyophyllum shimeji provides insight into the initial evolution of ectomycorrhizal fungal genome.</title>
        <authorList>
            <person name="Kobayashi Y."/>
            <person name="Shibata T."/>
            <person name="Hirakawa H."/>
            <person name="Shigenobu S."/>
            <person name="Nishiyama T."/>
            <person name="Yamada A."/>
            <person name="Hasebe M."/>
            <person name="Kawaguchi M."/>
        </authorList>
    </citation>
    <scope>NUCLEOTIDE SEQUENCE</scope>
    <source>
        <strain evidence="2">AT787</strain>
    </source>
</reference>
<gene>
    <name evidence="2" type="ORF">LshimejAT787_0601450</name>
</gene>
<feature type="transmembrane region" description="Helical" evidence="1">
    <location>
        <begin position="211"/>
        <end position="230"/>
    </location>
</feature>
<accession>A0A9P3PN79</accession>
<dbReference type="AlphaFoldDB" id="A0A9P3PN79"/>
<feature type="transmembrane region" description="Helical" evidence="1">
    <location>
        <begin position="185"/>
        <end position="205"/>
    </location>
</feature>
<keyword evidence="3" id="KW-1185">Reference proteome</keyword>